<reference evidence="1 2" key="1">
    <citation type="journal article" date="2019" name="Sci. Rep.">
        <title>Orb-weaving spider Araneus ventricosus genome elucidates the spidroin gene catalogue.</title>
        <authorList>
            <person name="Kono N."/>
            <person name="Nakamura H."/>
            <person name="Ohtoshi R."/>
            <person name="Moran D.A.P."/>
            <person name="Shinohara A."/>
            <person name="Yoshida Y."/>
            <person name="Fujiwara M."/>
            <person name="Mori M."/>
            <person name="Tomita M."/>
            <person name="Arakawa K."/>
        </authorList>
    </citation>
    <scope>NUCLEOTIDE SEQUENCE [LARGE SCALE GENOMIC DNA]</scope>
</reference>
<keyword evidence="2" id="KW-1185">Reference proteome</keyword>
<evidence type="ECO:0000313" key="1">
    <source>
        <dbReference type="EMBL" id="GBL85638.1"/>
    </source>
</evidence>
<organism evidence="1 2">
    <name type="scientific">Araneus ventricosus</name>
    <name type="common">Orbweaver spider</name>
    <name type="synonym">Epeira ventricosa</name>
    <dbReference type="NCBI Taxonomy" id="182803"/>
    <lineage>
        <taxon>Eukaryota</taxon>
        <taxon>Metazoa</taxon>
        <taxon>Ecdysozoa</taxon>
        <taxon>Arthropoda</taxon>
        <taxon>Chelicerata</taxon>
        <taxon>Arachnida</taxon>
        <taxon>Araneae</taxon>
        <taxon>Araneomorphae</taxon>
        <taxon>Entelegynae</taxon>
        <taxon>Araneoidea</taxon>
        <taxon>Araneidae</taxon>
        <taxon>Araneus</taxon>
    </lineage>
</organism>
<feature type="non-terminal residue" evidence="1">
    <location>
        <position position="1"/>
    </location>
</feature>
<name>A0A4Y2B0V6_ARAVE</name>
<gene>
    <name evidence="1" type="ORF">AVEN_38307_1</name>
</gene>
<protein>
    <submittedName>
        <fullName evidence="1">Uncharacterized protein</fullName>
    </submittedName>
</protein>
<dbReference type="Proteomes" id="UP000499080">
    <property type="component" value="Unassembled WGS sequence"/>
</dbReference>
<proteinExistence type="predicted"/>
<comment type="caution">
    <text evidence="1">The sequence shown here is derived from an EMBL/GenBank/DDBJ whole genome shotgun (WGS) entry which is preliminary data.</text>
</comment>
<dbReference type="AlphaFoldDB" id="A0A4Y2B0V6"/>
<dbReference type="EMBL" id="BGPR01082060">
    <property type="protein sequence ID" value="GBL85638.1"/>
    <property type="molecule type" value="Genomic_DNA"/>
</dbReference>
<sequence length="83" mass="9841">ALRATTEEAVPQAYRSEITTVTILWIKNYHINYDIAIRAHRTLRPEITSAKIAPTEGVNLNINAAYKKRFYERHNDFKHDKWW</sequence>
<evidence type="ECO:0000313" key="2">
    <source>
        <dbReference type="Proteomes" id="UP000499080"/>
    </source>
</evidence>
<accession>A0A4Y2B0V6</accession>